<dbReference type="AlphaFoldDB" id="K9YUL5"/>
<dbReference type="RefSeq" id="WP_015229617.1">
    <property type="nucleotide sequence ID" value="NC_019780.1"/>
</dbReference>
<evidence type="ECO:0000256" key="1">
    <source>
        <dbReference type="SAM" id="Phobius"/>
    </source>
</evidence>
<proteinExistence type="predicted"/>
<evidence type="ECO:0008006" key="4">
    <source>
        <dbReference type="Google" id="ProtNLM"/>
    </source>
</evidence>
<dbReference type="OrthoDB" id="517853at2"/>
<gene>
    <name evidence="2" type="ORF">Dacsa_1973</name>
</gene>
<dbReference type="Gene3D" id="2.40.50.140">
    <property type="entry name" value="Nucleic acid-binding proteins"/>
    <property type="match status" value="1"/>
</dbReference>
<dbReference type="eggNOG" id="ENOG5031HI9">
    <property type="taxonomic scope" value="Bacteria"/>
</dbReference>
<dbReference type="EMBL" id="CP003944">
    <property type="protein sequence ID" value="AFZ50621.1"/>
    <property type="molecule type" value="Genomic_DNA"/>
</dbReference>
<dbReference type="Proteomes" id="UP000010482">
    <property type="component" value="Chromosome"/>
</dbReference>
<feature type="transmembrane region" description="Helical" evidence="1">
    <location>
        <begin position="85"/>
        <end position="103"/>
    </location>
</feature>
<dbReference type="KEGG" id="dsl:Dacsa_1973"/>
<evidence type="ECO:0000313" key="3">
    <source>
        <dbReference type="Proteomes" id="UP000010482"/>
    </source>
</evidence>
<dbReference type="PATRIC" id="fig|13035.3.peg.2243"/>
<dbReference type="STRING" id="13035.Dacsa_1973"/>
<keyword evidence="1" id="KW-0472">Membrane</keyword>
<sequence>MFVIYLACFLIGGVFVALSVSGGFEGFDFDSEVDVDPDAEVGGDAVFDDVDFGTNQEKTPKQSNPWLGKPKPKTKLWLPFFSFKFWTFSICFFGLTGLALTWLEPDLGTVLTAVIAVAVGLIIGTTMAWLLRVLGGNYTNSFTRTDDLVGVVGKVEIPFDNNSRGKVQLSVKGSTIGFSAMTEQETEFQQGEEVLVVSCQDNRVWVVSADTLKEN</sequence>
<keyword evidence="1" id="KW-1133">Transmembrane helix</keyword>
<dbReference type="HOGENOM" id="CLU_115437_0_0_3"/>
<feature type="transmembrane region" description="Helical" evidence="1">
    <location>
        <begin position="110"/>
        <end position="131"/>
    </location>
</feature>
<protein>
    <recommendedName>
        <fullName evidence="4">NfeD-like protein</fullName>
    </recommendedName>
</protein>
<dbReference type="InterPro" id="IPR012340">
    <property type="entry name" value="NA-bd_OB-fold"/>
</dbReference>
<keyword evidence="1" id="KW-0812">Transmembrane</keyword>
<name>K9YUL5_DACS8</name>
<organism evidence="2 3">
    <name type="scientific">Dactylococcopsis salina (strain PCC 8305)</name>
    <name type="common">Myxobactron salinum</name>
    <dbReference type="NCBI Taxonomy" id="13035"/>
    <lineage>
        <taxon>Bacteria</taxon>
        <taxon>Bacillati</taxon>
        <taxon>Cyanobacteriota</taxon>
        <taxon>Cyanophyceae</taxon>
        <taxon>Nodosilineales</taxon>
        <taxon>Cymatolegaceae</taxon>
        <taxon>Dactylococcopsis</taxon>
    </lineage>
</organism>
<reference evidence="2" key="1">
    <citation type="submission" date="2012-04" db="EMBL/GenBank/DDBJ databases">
        <title>Finished genome of Dactylococcopsis salina PCC 8305.</title>
        <authorList>
            <consortium name="US DOE Joint Genome Institute"/>
            <person name="Gugger M."/>
            <person name="Coursin T."/>
            <person name="Rippka R."/>
            <person name="Tandeau De Marsac N."/>
            <person name="Huntemann M."/>
            <person name="Wei C.-L."/>
            <person name="Han J."/>
            <person name="Detter J.C."/>
            <person name="Han C."/>
            <person name="Tapia R."/>
            <person name="Daligault H."/>
            <person name="Chen A."/>
            <person name="Krypides N."/>
            <person name="Mavromatis K."/>
            <person name="Markowitz V."/>
            <person name="Szeto E."/>
            <person name="Ivanova N."/>
            <person name="Ovchinnikova G."/>
            <person name="Pagani I."/>
            <person name="Pati A."/>
            <person name="Goodwin L."/>
            <person name="Peters L."/>
            <person name="Pitluck S."/>
            <person name="Woyke T."/>
            <person name="Kerfeld C."/>
        </authorList>
    </citation>
    <scope>NUCLEOTIDE SEQUENCE [LARGE SCALE GENOMIC DNA]</scope>
    <source>
        <strain evidence="2">PCC 8305</strain>
    </source>
</reference>
<keyword evidence="3" id="KW-1185">Reference proteome</keyword>
<accession>K9YUL5</accession>
<evidence type="ECO:0000313" key="2">
    <source>
        <dbReference type="EMBL" id="AFZ50621.1"/>
    </source>
</evidence>